<organism evidence="2 3">
    <name type="scientific">Arthrobacter parietis</name>
    <dbReference type="NCBI Taxonomy" id="271434"/>
    <lineage>
        <taxon>Bacteria</taxon>
        <taxon>Bacillati</taxon>
        <taxon>Actinomycetota</taxon>
        <taxon>Actinomycetes</taxon>
        <taxon>Micrococcales</taxon>
        <taxon>Micrococcaceae</taxon>
        <taxon>Arthrobacter</taxon>
    </lineage>
</organism>
<accession>A0ABN3AUH6</accession>
<evidence type="ECO:0000259" key="1">
    <source>
        <dbReference type="Pfam" id="PF13338"/>
    </source>
</evidence>
<comment type="caution">
    <text evidence="2">The sequence shown here is derived from an EMBL/GenBank/DDBJ whole genome shotgun (WGS) entry which is preliminary data.</text>
</comment>
<keyword evidence="3" id="KW-1185">Reference proteome</keyword>
<feature type="domain" description="AbiEi antitoxin N-terminal" evidence="1">
    <location>
        <begin position="60"/>
        <end position="92"/>
    </location>
</feature>
<dbReference type="InterPro" id="IPR025159">
    <property type="entry name" value="AbiEi_N"/>
</dbReference>
<dbReference type="Pfam" id="PF13338">
    <property type="entry name" value="AbiEi_4"/>
    <property type="match status" value="1"/>
</dbReference>
<dbReference type="Proteomes" id="UP001500974">
    <property type="component" value="Unassembled WGS sequence"/>
</dbReference>
<sequence length="355" mass="40233">MQDRGDVPTILHNVGVFAYWTQRFIHKCATTATGPRFAGQASAMDANAYSWLSGSARSWRTTELEQMGVSRRAITRLVERGILVRLQVNAYVPIKYWRSLTEAEQDRFRITAHSRASHALTQAAYSHTSAARVHGLSLWDVDSRIHITQPLSGSSREHNADVVRHRAKLLPGEVDMVDGLQVTSRARTVVDSARLLSYRQGLITADHALHLGVQRAELHQVLQRQAGYKGVQIAREVVENASVLSESAGESLTAHLIAGMPIPQPEQQLVVRTRFGEHRIDFGWREQKLALEFDGKTKYFDYAPTPEVLFQERRREKALMEQGWVFIRLEWADLFQEATRGRILKAWWNCARSAA</sequence>
<protein>
    <recommendedName>
        <fullName evidence="1">AbiEi antitoxin N-terminal domain-containing protein</fullName>
    </recommendedName>
</protein>
<gene>
    <name evidence="2" type="ORF">GCM10009784_14730</name>
</gene>
<evidence type="ECO:0000313" key="3">
    <source>
        <dbReference type="Proteomes" id="UP001500974"/>
    </source>
</evidence>
<evidence type="ECO:0000313" key="2">
    <source>
        <dbReference type="EMBL" id="GAA2174823.1"/>
    </source>
</evidence>
<proteinExistence type="predicted"/>
<dbReference type="EMBL" id="BAAAON010000001">
    <property type="protein sequence ID" value="GAA2174823.1"/>
    <property type="molecule type" value="Genomic_DNA"/>
</dbReference>
<reference evidence="2 3" key="1">
    <citation type="journal article" date="2019" name="Int. J. Syst. Evol. Microbiol.">
        <title>The Global Catalogue of Microorganisms (GCM) 10K type strain sequencing project: providing services to taxonomists for standard genome sequencing and annotation.</title>
        <authorList>
            <consortium name="The Broad Institute Genomics Platform"/>
            <consortium name="The Broad Institute Genome Sequencing Center for Infectious Disease"/>
            <person name="Wu L."/>
            <person name="Ma J."/>
        </authorList>
    </citation>
    <scope>NUCLEOTIDE SEQUENCE [LARGE SCALE GENOMIC DNA]</scope>
    <source>
        <strain evidence="2 3">JCM 14917</strain>
    </source>
</reference>
<name>A0ABN3AUH6_9MICC</name>